<dbReference type="Proteomes" id="UP001497482">
    <property type="component" value="Chromosome 16"/>
</dbReference>
<feature type="compositionally biased region" description="Basic and acidic residues" evidence="1">
    <location>
        <begin position="10"/>
        <end position="25"/>
    </location>
</feature>
<gene>
    <name evidence="2" type="ORF">KC01_LOCUS14107</name>
</gene>
<accession>A0AAV2K6C1</accession>
<evidence type="ECO:0000313" key="3">
    <source>
        <dbReference type="Proteomes" id="UP001497482"/>
    </source>
</evidence>
<reference evidence="2 3" key="1">
    <citation type="submission" date="2024-04" db="EMBL/GenBank/DDBJ databases">
        <authorList>
            <person name="Waldvogel A.-M."/>
            <person name="Schoenle A."/>
        </authorList>
    </citation>
    <scope>NUCLEOTIDE SEQUENCE [LARGE SCALE GENOMIC DNA]</scope>
</reference>
<dbReference type="AlphaFoldDB" id="A0AAV2K6C1"/>
<sequence>MRRFGPMIHSKRENQATPEIRDDTGGSRGWCSVQTRTHLTSAVILSVLFALLNETPTLPPPPGFLLPGSVHSSWVSPPSRVPGVDLCSAPLSSWKNNEEVEVVV</sequence>
<name>A0AAV2K6C1_KNICA</name>
<organism evidence="2 3">
    <name type="scientific">Knipowitschia caucasica</name>
    <name type="common">Caucasian dwarf goby</name>
    <name type="synonym">Pomatoschistus caucasicus</name>
    <dbReference type="NCBI Taxonomy" id="637954"/>
    <lineage>
        <taxon>Eukaryota</taxon>
        <taxon>Metazoa</taxon>
        <taxon>Chordata</taxon>
        <taxon>Craniata</taxon>
        <taxon>Vertebrata</taxon>
        <taxon>Euteleostomi</taxon>
        <taxon>Actinopterygii</taxon>
        <taxon>Neopterygii</taxon>
        <taxon>Teleostei</taxon>
        <taxon>Neoteleostei</taxon>
        <taxon>Acanthomorphata</taxon>
        <taxon>Gobiaria</taxon>
        <taxon>Gobiiformes</taxon>
        <taxon>Gobioidei</taxon>
        <taxon>Gobiidae</taxon>
        <taxon>Gobiinae</taxon>
        <taxon>Knipowitschia</taxon>
    </lineage>
</organism>
<proteinExistence type="predicted"/>
<evidence type="ECO:0000313" key="2">
    <source>
        <dbReference type="EMBL" id="CAL1583657.1"/>
    </source>
</evidence>
<feature type="region of interest" description="Disordered" evidence="1">
    <location>
        <begin position="1"/>
        <end position="26"/>
    </location>
</feature>
<protein>
    <submittedName>
        <fullName evidence="2">Uncharacterized protein</fullName>
    </submittedName>
</protein>
<evidence type="ECO:0000256" key="1">
    <source>
        <dbReference type="SAM" id="MobiDB-lite"/>
    </source>
</evidence>
<keyword evidence="3" id="KW-1185">Reference proteome</keyword>
<dbReference type="EMBL" id="OZ035838">
    <property type="protein sequence ID" value="CAL1583657.1"/>
    <property type="molecule type" value="Genomic_DNA"/>
</dbReference>